<proteinExistence type="predicted"/>
<comment type="caution">
    <text evidence="1">The sequence shown here is derived from an EMBL/GenBank/DDBJ whole genome shotgun (WGS) entry which is preliminary data.</text>
</comment>
<organism evidence="1 2">
    <name type="scientific">Ataeniobius toweri</name>
    <dbReference type="NCBI Taxonomy" id="208326"/>
    <lineage>
        <taxon>Eukaryota</taxon>
        <taxon>Metazoa</taxon>
        <taxon>Chordata</taxon>
        <taxon>Craniata</taxon>
        <taxon>Vertebrata</taxon>
        <taxon>Euteleostomi</taxon>
        <taxon>Actinopterygii</taxon>
        <taxon>Neopterygii</taxon>
        <taxon>Teleostei</taxon>
        <taxon>Neoteleostei</taxon>
        <taxon>Acanthomorphata</taxon>
        <taxon>Ovalentaria</taxon>
        <taxon>Atherinomorphae</taxon>
        <taxon>Cyprinodontiformes</taxon>
        <taxon>Goodeidae</taxon>
        <taxon>Ataeniobius</taxon>
    </lineage>
</organism>
<gene>
    <name evidence="1" type="ORF">ATANTOWER_021461</name>
</gene>
<name>A0ABU7B7V5_9TELE</name>
<keyword evidence="2" id="KW-1185">Reference proteome</keyword>
<accession>A0ABU7B7V5</accession>
<protein>
    <submittedName>
        <fullName evidence="1">Uncharacterized protein</fullName>
    </submittedName>
</protein>
<dbReference type="EMBL" id="JAHUTI010043943">
    <property type="protein sequence ID" value="MED6246662.1"/>
    <property type="molecule type" value="Genomic_DNA"/>
</dbReference>
<reference evidence="1 2" key="1">
    <citation type="submission" date="2021-07" db="EMBL/GenBank/DDBJ databases">
        <authorList>
            <person name="Palmer J.M."/>
        </authorList>
    </citation>
    <scope>NUCLEOTIDE SEQUENCE [LARGE SCALE GENOMIC DNA]</scope>
    <source>
        <strain evidence="1 2">AT_MEX2019</strain>
        <tissue evidence="1">Muscle</tissue>
    </source>
</reference>
<dbReference type="Proteomes" id="UP001345963">
    <property type="component" value="Unassembled WGS sequence"/>
</dbReference>
<sequence>MEGGQPESIFRISPDVTDDGEIHSPLLCLYPKSVCSSPEGRCPGHLVSCLKILAHGHGDIGKISKTLNAENTCHCSIVDSDRETVVTPVRLRRDPEVSEH</sequence>
<evidence type="ECO:0000313" key="2">
    <source>
        <dbReference type="Proteomes" id="UP001345963"/>
    </source>
</evidence>
<evidence type="ECO:0000313" key="1">
    <source>
        <dbReference type="EMBL" id="MED6246662.1"/>
    </source>
</evidence>